<keyword evidence="1" id="KW-0472">Membrane</keyword>
<comment type="caution">
    <text evidence="2">The sequence shown here is derived from an EMBL/GenBank/DDBJ whole genome shotgun (WGS) entry which is preliminary data.</text>
</comment>
<gene>
    <name evidence="2" type="ORF">SAMN04488589_1848</name>
</gene>
<name>A0A7Z7FCU2_9EURY</name>
<proteinExistence type="predicted"/>
<dbReference type="OrthoDB" id="125535at2157"/>
<dbReference type="AlphaFoldDB" id="A0A7Z7FCU2"/>
<protein>
    <submittedName>
        <fullName evidence="2">Uncharacterized protein</fullName>
    </submittedName>
</protein>
<sequence length="173" mass="20529">MKMIDHEFIPKEFVFADIWISDEIHTILSFDQLLNIIKEHFSNYSYNKEKKRIMLRNNFAMKIITIKFATENKFSLEFVRYYHRFYAAYIAIALIASFIVEFSTPGVKPGFFALVIFLIPIPLIWMVFETVRGIKGIKEFDYSKEAERLYFEILNAVKEKENRLNLAEDTNNS</sequence>
<evidence type="ECO:0000313" key="3">
    <source>
        <dbReference type="Proteomes" id="UP000199259"/>
    </source>
</evidence>
<keyword evidence="1" id="KW-1133">Transmembrane helix</keyword>
<dbReference type="Proteomes" id="UP000199259">
    <property type="component" value="Unassembled WGS sequence"/>
</dbReference>
<feature type="transmembrane region" description="Helical" evidence="1">
    <location>
        <begin position="110"/>
        <end position="128"/>
    </location>
</feature>
<accession>A0A7Z7FCU2</accession>
<dbReference type="EMBL" id="FNCA01000005">
    <property type="protein sequence ID" value="SDF96608.1"/>
    <property type="molecule type" value="Genomic_DNA"/>
</dbReference>
<evidence type="ECO:0000256" key="1">
    <source>
        <dbReference type="SAM" id="Phobius"/>
    </source>
</evidence>
<evidence type="ECO:0000313" key="2">
    <source>
        <dbReference type="EMBL" id="SDF96608.1"/>
    </source>
</evidence>
<keyword evidence="1" id="KW-0812">Transmembrane</keyword>
<dbReference type="RefSeq" id="WP_091710166.1">
    <property type="nucleotide sequence ID" value="NZ_FNCA01000005.1"/>
</dbReference>
<feature type="transmembrane region" description="Helical" evidence="1">
    <location>
        <begin position="85"/>
        <end position="104"/>
    </location>
</feature>
<reference evidence="2 3" key="1">
    <citation type="submission" date="2016-10" db="EMBL/GenBank/DDBJ databases">
        <authorList>
            <person name="Varghese N."/>
            <person name="Submissions S."/>
        </authorList>
    </citation>
    <scope>NUCLEOTIDE SEQUENCE [LARGE SCALE GENOMIC DNA]</scope>
    <source>
        <strain evidence="2 3">PL 12/M</strain>
    </source>
</reference>
<keyword evidence="3" id="KW-1185">Reference proteome</keyword>
<organism evidence="2 3">
    <name type="scientific">Methanolobus vulcani</name>
    <dbReference type="NCBI Taxonomy" id="38026"/>
    <lineage>
        <taxon>Archaea</taxon>
        <taxon>Methanobacteriati</taxon>
        <taxon>Methanobacteriota</taxon>
        <taxon>Stenosarchaea group</taxon>
        <taxon>Methanomicrobia</taxon>
        <taxon>Methanosarcinales</taxon>
        <taxon>Methanosarcinaceae</taxon>
        <taxon>Methanolobus</taxon>
    </lineage>
</organism>